<evidence type="ECO:0000256" key="1">
    <source>
        <dbReference type="SAM" id="SignalP"/>
    </source>
</evidence>
<sequence length="79" mass="8713">MSGARVTGAHLCCLIVVVLAATCSSCRSYELESKDDIVHHCRHFMEKHLGNGDPHFQGRVLQVREASQRRGDLPRVLGG</sequence>
<comment type="caution">
    <text evidence="2">The sequence shown here is derived from an EMBL/GenBank/DDBJ whole genome shotgun (WGS) entry which is preliminary data.</text>
</comment>
<evidence type="ECO:0008006" key="4">
    <source>
        <dbReference type="Google" id="ProtNLM"/>
    </source>
</evidence>
<organism evidence="2 3">
    <name type="scientific">Panicum virgatum</name>
    <name type="common">Blackwell switchgrass</name>
    <dbReference type="NCBI Taxonomy" id="38727"/>
    <lineage>
        <taxon>Eukaryota</taxon>
        <taxon>Viridiplantae</taxon>
        <taxon>Streptophyta</taxon>
        <taxon>Embryophyta</taxon>
        <taxon>Tracheophyta</taxon>
        <taxon>Spermatophyta</taxon>
        <taxon>Magnoliopsida</taxon>
        <taxon>Liliopsida</taxon>
        <taxon>Poales</taxon>
        <taxon>Poaceae</taxon>
        <taxon>PACMAD clade</taxon>
        <taxon>Panicoideae</taxon>
        <taxon>Panicodae</taxon>
        <taxon>Paniceae</taxon>
        <taxon>Panicinae</taxon>
        <taxon>Panicum</taxon>
        <taxon>Panicum sect. Hiantes</taxon>
    </lineage>
</organism>
<feature type="chain" id="PRO_5035808487" description="Secreted protein" evidence="1">
    <location>
        <begin position="29"/>
        <end position="79"/>
    </location>
</feature>
<gene>
    <name evidence="2" type="ORF">PVAP13_3KG189227</name>
</gene>
<evidence type="ECO:0000313" key="3">
    <source>
        <dbReference type="Proteomes" id="UP000823388"/>
    </source>
</evidence>
<feature type="signal peptide" evidence="1">
    <location>
        <begin position="1"/>
        <end position="28"/>
    </location>
</feature>
<proteinExistence type="predicted"/>
<dbReference type="Proteomes" id="UP000823388">
    <property type="component" value="Chromosome 3K"/>
</dbReference>
<keyword evidence="3" id="KW-1185">Reference proteome</keyword>
<protein>
    <recommendedName>
        <fullName evidence="4">Secreted protein</fullName>
    </recommendedName>
</protein>
<evidence type="ECO:0000313" key="2">
    <source>
        <dbReference type="EMBL" id="KAG2625113.1"/>
    </source>
</evidence>
<reference evidence="2" key="1">
    <citation type="submission" date="2020-05" db="EMBL/GenBank/DDBJ databases">
        <title>WGS assembly of Panicum virgatum.</title>
        <authorList>
            <person name="Lovell J.T."/>
            <person name="Jenkins J."/>
            <person name="Shu S."/>
            <person name="Juenger T.E."/>
            <person name="Schmutz J."/>
        </authorList>
    </citation>
    <scope>NUCLEOTIDE SEQUENCE</scope>
    <source>
        <strain evidence="2">AP13</strain>
    </source>
</reference>
<name>A0A8T0UWL2_PANVG</name>
<dbReference type="AlphaFoldDB" id="A0A8T0UWL2"/>
<keyword evidence="1" id="KW-0732">Signal</keyword>
<accession>A0A8T0UWL2</accession>
<dbReference type="EMBL" id="CM029041">
    <property type="protein sequence ID" value="KAG2625113.1"/>
    <property type="molecule type" value="Genomic_DNA"/>
</dbReference>